<reference evidence="3" key="1">
    <citation type="submission" date="2019-01" db="EMBL/GenBank/DDBJ databases">
        <title>Cytophagaceae bacterium strain CAR-16.</title>
        <authorList>
            <person name="Chen W.-M."/>
        </authorList>
    </citation>
    <scope>NUCLEOTIDE SEQUENCE [LARGE SCALE GENOMIC DNA]</scope>
    <source>
        <strain evidence="3">LLJ-11</strain>
    </source>
</reference>
<protein>
    <submittedName>
        <fullName evidence="2">Uracil phosphoribosyltransferase</fullName>
    </submittedName>
</protein>
<feature type="transmembrane region" description="Helical" evidence="1">
    <location>
        <begin position="32"/>
        <end position="53"/>
    </location>
</feature>
<accession>A0A4Q1K9V0</accession>
<evidence type="ECO:0000313" key="2">
    <source>
        <dbReference type="EMBL" id="RXR21409.1"/>
    </source>
</evidence>
<evidence type="ECO:0000256" key="1">
    <source>
        <dbReference type="SAM" id="Phobius"/>
    </source>
</evidence>
<organism evidence="2 3">
    <name type="scientific">Flavobacterium amnicola</name>
    <dbReference type="NCBI Taxonomy" id="2506422"/>
    <lineage>
        <taxon>Bacteria</taxon>
        <taxon>Pseudomonadati</taxon>
        <taxon>Bacteroidota</taxon>
        <taxon>Flavobacteriia</taxon>
        <taxon>Flavobacteriales</taxon>
        <taxon>Flavobacteriaceae</taxon>
        <taxon>Flavobacterium</taxon>
    </lineage>
</organism>
<name>A0A4Q1K9V0_9FLAO</name>
<comment type="caution">
    <text evidence="2">The sequence shown here is derived from an EMBL/GenBank/DDBJ whole genome shotgun (WGS) entry which is preliminary data.</text>
</comment>
<keyword evidence="1" id="KW-1133">Transmembrane helix</keyword>
<dbReference type="GO" id="GO:0016757">
    <property type="term" value="F:glycosyltransferase activity"/>
    <property type="evidence" value="ECO:0007669"/>
    <property type="project" value="UniProtKB-KW"/>
</dbReference>
<sequence>MKSFFEAIQWIFDEIIFFFHDIFRFTEIEPTWGWWVANIVNWALWGIICYYIWYWIKQLQIHKDNNEEDQDTTAHSFLK</sequence>
<keyword evidence="1" id="KW-0812">Transmembrane</keyword>
<dbReference type="AlphaFoldDB" id="A0A4Q1K9V0"/>
<keyword evidence="3" id="KW-1185">Reference proteome</keyword>
<keyword evidence="2" id="KW-0808">Transferase</keyword>
<dbReference type="InterPro" id="IPR045922">
    <property type="entry name" value="DUF6341"/>
</dbReference>
<dbReference type="Proteomes" id="UP000290283">
    <property type="component" value="Unassembled WGS sequence"/>
</dbReference>
<keyword evidence="1" id="KW-0472">Membrane</keyword>
<dbReference type="Pfam" id="PF19868">
    <property type="entry name" value="DUF6341"/>
    <property type="match status" value="1"/>
</dbReference>
<gene>
    <name evidence="2" type="ORF">EQG63_03045</name>
</gene>
<proteinExistence type="predicted"/>
<dbReference type="EMBL" id="SBKO01000001">
    <property type="protein sequence ID" value="RXR21409.1"/>
    <property type="molecule type" value="Genomic_DNA"/>
</dbReference>
<keyword evidence="2" id="KW-0328">Glycosyltransferase</keyword>
<evidence type="ECO:0000313" key="3">
    <source>
        <dbReference type="Proteomes" id="UP000290283"/>
    </source>
</evidence>